<evidence type="ECO:0000256" key="5">
    <source>
        <dbReference type="ARBA" id="ARBA00023237"/>
    </source>
</evidence>
<proteinExistence type="predicted"/>
<evidence type="ECO:0000259" key="7">
    <source>
        <dbReference type="Pfam" id="PF01103"/>
    </source>
</evidence>
<dbReference type="InterPro" id="IPR000184">
    <property type="entry name" value="Bac_surfAg_D15"/>
</dbReference>
<keyword evidence="6" id="KW-1133">Transmembrane helix</keyword>
<protein>
    <submittedName>
        <fullName evidence="9">Outer membrane protein assembly factor BamA</fullName>
    </submittedName>
</protein>
<comment type="caution">
    <text evidence="9">The sequence shown here is derived from an EMBL/GenBank/DDBJ whole genome shotgun (WGS) entry which is preliminary data.</text>
</comment>
<gene>
    <name evidence="9" type="primary">bamA</name>
    <name evidence="9" type="ORF">E5S67_03013</name>
</gene>
<dbReference type="Pfam" id="PF01103">
    <property type="entry name" value="Omp85"/>
    <property type="match status" value="1"/>
</dbReference>
<feature type="domain" description="Bacterial surface antigen (D15)" evidence="7">
    <location>
        <begin position="411"/>
        <end position="706"/>
    </location>
</feature>
<evidence type="ECO:0000313" key="10">
    <source>
        <dbReference type="Proteomes" id="UP000702425"/>
    </source>
</evidence>
<dbReference type="PANTHER" id="PTHR12815">
    <property type="entry name" value="SORTING AND ASSEMBLY MACHINERY SAMM50 PROTEIN FAMILY MEMBER"/>
    <property type="match status" value="1"/>
</dbReference>
<feature type="domain" description="POTRA" evidence="8">
    <location>
        <begin position="317"/>
        <end position="378"/>
    </location>
</feature>
<dbReference type="Gene3D" id="2.40.160.50">
    <property type="entry name" value="membrane protein fhac: a member of the omp85/tpsb transporter family"/>
    <property type="match status" value="1"/>
</dbReference>
<evidence type="ECO:0000256" key="1">
    <source>
        <dbReference type="ARBA" id="ARBA00004370"/>
    </source>
</evidence>
<evidence type="ECO:0000256" key="2">
    <source>
        <dbReference type="ARBA" id="ARBA00022692"/>
    </source>
</evidence>
<dbReference type="InterPro" id="IPR010827">
    <property type="entry name" value="BamA/TamA_POTRA"/>
</dbReference>
<dbReference type="PANTHER" id="PTHR12815:SF47">
    <property type="entry name" value="TRANSLOCATION AND ASSEMBLY MODULE SUBUNIT TAMA"/>
    <property type="match status" value="1"/>
</dbReference>
<keyword evidence="4 6" id="KW-0472">Membrane</keyword>
<evidence type="ECO:0000256" key="4">
    <source>
        <dbReference type="ARBA" id="ARBA00023136"/>
    </source>
</evidence>
<evidence type="ECO:0000256" key="6">
    <source>
        <dbReference type="SAM" id="Phobius"/>
    </source>
</evidence>
<sequence>MRNEFLDKLFKQILRSPAVDRIFPNSSIVETRYPQKYRVSFRLIRQGARFWVICVGFFNFMFMRIPIIAFLTLASVAGGELGARAIDPSAALTEAEFREGTAEIDRRDACPTRAQTEDEVSLTSDTILKNGQDARSTRDELFCGTGILPVHKKLIENGATSQVSPTVGDLPASDELAVAVEVPAAQLSPRESPSYRFPLHQNNKIEPTVNTQPLSFSTPPSTVNSQQSTVNNHLTVQPELISLKSSHHKDFTSLLKTPALAAKAEIPEAVNSNAQQLGGTLQISQAGNAEGVYVAEVKIRFVNSRGEAVDKQGNPIEGRISEDFIRGELKLKAGDNYSPSAVRSDLQQLQQLGLFDKVTVSIEEVGTDINVIYNVQERSARSFSVSASLSDDVGVAVPLSYTDRTFGRVPQRLAVELQPSLRGIEYDVQFVSPYVAAEDRLGYSVRAFGDRRISEIFNKDIDLPNGDRVREIRVGGNLRFTRPLGEWQSTLGLNYTNISTRDRNLDIARRDELGNPLTFSGSGVDELYTVSFGAMLDRRDNPFDPTRGSILSLSTEQSIPLGRGNIVSNRLLANYIQYVPITWLGRSDSEALPEMLAFNLQAGTVIGDLPPTEAFRLGGRNSVRGYDSGDIGSGRSYFLASGEYRFPVSRDVGGVIFVDFASDLGTGDSVLGKPAVVRDKPGTGAGVGVGVRVRSRFGLIRLDMGVSDSGDLKFILGTKQRF</sequence>
<dbReference type="EMBL" id="SRRZ01000051">
    <property type="protein sequence ID" value="NQE35283.1"/>
    <property type="molecule type" value="Genomic_DNA"/>
</dbReference>
<dbReference type="Proteomes" id="UP000702425">
    <property type="component" value="Unassembled WGS sequence"/>
</dbReference>
<evidence type="ECO:0000313" key="9">
    <source>
        <dbReference type="EMBL" id="NQE35283.1"/>
    </source>
</evidence>
<name>A0ABX2CZI2_9CYAN</name>
<dbReference type="Gene3D" id="3.10.20.310">
    <property type="entry name" value="membrane protein fhac"/>
    <property type="match status" value="1"/>
</dbReference>
<keyword evidence="3" id="KW-0732">Signal</keyword>
<comment type="subcellular location">
    <subcellularLocation>
        <location evidence="1">Membrane</location>
    </subcellularLocation>
</comment>
<dbReference type="InterPro" id="IPR039910">
    <property type="entry name" value="D15-like"/>
</dbReference>
<dbReference type="Pfam" id="PF07244">
    <property type="entry name" value="POTRA"/>
    <property type="match status" value="1"/>
</dbReference>
<keyword evidence="2 6" id="KW-0812">Transmembrane</keyword>
<keyword evidence="5" id="KW-0998">Cell outer membrane</keyword>
<keyword evidence="10" id="KW-1185">Reference proteome</keyword>
<organism evidence="9 10">
    <name type="scientific">Microcoleus asticus IPMA8</name>
    <dbReference type="NCBI Taxonomy" id="2563858"/>
    <lineage>
        <taxon>Bacteria</taxon>
        <taxon>Bacillati</taxon>
        <taxon>Cyanobacteriota</taxon>
        <taxon>Cyanophyceae</taxon>
        <taxon>Oscillatoriophycideae</taxon>
        <taxon>Oscillatoriales</taxon>
        <taxon>Microcoleaceae</taxon>
        <taxon>Microcoleus</taxon>
        <taxon>Microcoleus asticus</taxon>
    </lineage>
</organism>
<feature type="transmembrane region" description="Helical" evidence="6">
    <location>
        <begin position="50"/>
        <end position="74"/>
    </location>
</feature>
<reference evidence="9 10" key="1">
    <citation type="journal article" date="2020" name="Sci. Rep.">
        <title>A novel cyanobacterial geosmin producer, revising GeoA distribution and dispersion patterns in Bacteria.</title>
        <authorList>
            <person name="Churro C."/>
            <person name="Semedo-Aguiar A.P."/>
            <person name="Silva A.D."/>
            <person name="Pereira-Leal J.B."/>
            <person name="Leite R.B."/>
        </authorList>
    </citation>
    <scope>NUCLEOTIDE SEQUENCE [LARGE SCALE GENOMIC DNA]</scope>
    <source>
        <strain evidence="9 10">IPMA8</strain>
    </source>
</reference>
<evidence type="ECO:0000256" key="3">
    <source>
        <dbReference type="ARBA" id="ARBA00022729"/>
    </source>
</evidence>
<accession>A0ABX2CZI2</accession>
<evidence type="ECO:0000259" key="8">
    <source>
        <dbReference type="Pfam" id="PF07244"/>
    </source>
</evidence>